<sequence length="134" mass="14985">MMEMEDNSEDVMDSEEEDNKHSDPIVLTDNEDSDDDTNAGNVCELESMPSMQSMRSNQMSTVVPHLMSDSRDGSRDDDTGDGQPDLINDDTLSQTQNVKIVKVVPLPHARSEVWSYFGFIADDEGEIQDKKKAI</sequence>
<reference evidence="2" key="1">
    <citation type="submission" date="2020-11" db="EMBL/GenBank/DDBJ databases">
        <authorList>
            <person name="Tran Van P."/>
        </authorList>
    </citation>
    <scope>NUCLEOTIDE SEQUENCE</scope>
</reference>
<accession>A0A7R9MNS2</accession>
<organism evidence="2">
    <name type="scientific">Oppiella nova</name>
    <dbReference type="NCBI Taxonomy" id="334625"/>
    <lineage>
        <taxon>Eukaryota</taxon>
        <taxon>Metazoa</taxon>
        <taxon>Ecdysozoa</taxon>
        <taxon>Arthropoda</taxon>
        <taxon>Chelicerata</taxon>
        <taxon>Arachnida</taxon>
        <taxon>Acari</taxon>
        <taxon>Acariformes</taxon>
        <taxon>Sarcoptiformes</taxon>
        <taxon>Oribatida</taxon>
        <taxon>Brachypylina</taxon>
        <taxon>Oppioidea</taxon>
        <taxon>Oppiidae</taxon>
        <taxon>Oppiella</taxon>
    </lineage>
</organism>
<evidence type="ECO:0000313" key="3">
    <source>
        <dbReference type="Proteomes" id="UP000728032"/>
    </source>
</evidence>
<dbReference type="EMBL" id="OC946717">
    <property type="protein sequence ID" value="CAD7663313.1"/>
    <property type="molecule type" value="Genomic_DNA"/>
</dbReference>
<dbReference type="Proteomes" id="UP000728032">
    <property type="component" value="Unassembled WGS sequence"/>
</dbReference>
<feature type="compositionally biased region" description="Basic and acidic residues" evidence="1">
    <location>
        <begin position="68"/>
        <end position="77"/>
    </location>
</feature>
<feature type="non-terminal residue" evidence="2">
    <location>
        <position position="1"/>
    </location>
</feature>
<dbReference type="OrthoDB" id="1607513at2759"/>
<evidence type="ECO:0000313" key="2">
    <source>
        <dbReference type="EMBL" id="CAD7663313.1"/>
    </source>
</evidence>
<gene>
    <name evidence="2" type="ORF">ONB1V03_LOCUS19873</name>
</gene>
<protein>
    <submittedName>
        <fullName evidence="2">Uncharacterized protein</fullName>
    </submittedName>
</protein>
<feature type="compositionally biased region" description="Polar residues" evidence="1">
    <location>
        <begin position="49"/>
        <end position="61"/>
    </location>
</feature>
<feature type="region of interest" description="Disordered" evidence="1">
    <location>
        <begin position="1"/>
        <end position="90"/>
    </location>
</feature>
<proteinExistence type="predicted"/>
<dbReference type="AlphaFoldDB" id="A0A7R9MNS2"/>
<keyword evidence="3" id="KW-1185">Reference proteome</keyword>
<evidence type="ECO:0000256" key="1">
    <source>
        <dbReference type="SAM" id="MobiDB-lite"/>
    </source>
</evidence>
<feature type="compositionally biased region" description="Acidic residues" evidence="1">
    <location>
        <begin position="1"/>
        <end position="17"/>
    </location>
</feature>
<dbReference type="EMBL" id="CAJPVJ010031892">
    <property type="protein sequence ID" value="CAG2180450.1"/>
    <property type="molecule type" value="Genomic_DNA"/>
</dbReference>
<name>A0A7R9MNS2_9ACAR</name>